<evidence type="ECO:0000256" key="4">
    <source>
        <dbReference type="ARBA" id="ARBA00022692"/>
    </source>
</evidence>
<keyword evidence="4 7" id="KW-0812">Transmembrane</keyword>
<keyword evidence="6 7" id="KW-0472">Membrane</keyword>
<feature type="domain" description="Type II secretion system protein GspF" evidence="8">
    <location>
        <begin position="8"/>
        <end position="124"/>
    </location>
</feature>
<dbReference type="RefSeq" id="WP_087357439.1">
    <property type="nucleotide sequence ID" value="NZ_NFLJ01000008.1"/>
</dbReference>
<dbReference type="Pfam" id="PF00482">
    <property type="entry name" value="T2SSF"/>
    <property type="match status" value="2"/>
</dbReference>
<dbReference type="GO" id="GO:0005886">
    <property type="term" value="C:plasma membrane"/>
    <property type="evidence" value="ECO:0007669"/>
    <property type="project" value="UniProtKB-SubCell"/>
</dbReference>
<accession>A0A1Y4T300</accession>
<reference evidence="9 10" key="1">
    <citation type="journal article" date="2018" name="BMC Genomics">
        <title>Whole genome sequencing and function prediction of 133 gut anaerobes isolated from chicken caecum in pure cultures.</title>
        <authorList>
            <person name="Medvecky M."/>
            <person name="Cejkova D."/>
            <person name="Polansky O."/>
            <person name="Karasova D."/>
            <person name="Kubasova T."/>
            <person name="Cizek A."/>
            <person name="Rychlik I."/>
        </authorList>
    </citation>
    <scope>NUCLEOTIDE SEQUENCE [LARGE SCALE GENOMIC DNA]</scope>
    <source>
        <strain evidence="9 10">An13</strain>
    </source>
</reference>
<dbReference type="AlphaFoldDB" id="A0A1Y4T300"/>
<evidence type="ECO:0000256" key="2">
    <source>
        <dbReference type="ARBA" id="ARBA00005745"/>
    </source>
</evidence>
<organism evidence="9 10">
    <name type="scientific">Massilimicrobiota timonensis</name>
    <dbReference type="NCBI Taxonomy" id="1776392"/>
    <lineage>
        <taxon>Bacteria</taxon>
        <taxon>Bacillati</taxon>
        <taxon>Bacillota</taxon>
        <taxon>Erysipelotrichia</taxon>
        <taxon>Erysipelotrichales</taxon>
        <taxon>Erysipelotrichaceae</taxon>
        <taxon>Massilimicrobiota</taxon>
    </lineage>
</organism>
<feature type="domain" description="Type II secretion system protein GspF" evidence="8">
    <location>
        <begin position="203"/>
        <end position="324"/>
    </location>
</feature>
<protein>
    <recommendedName>
        <fullName evidence="8">Type II secretion system protein GspF domain-containing protein</fullName>
    </recommendedName>
</protein>
<dbReference type="InterPro" id="IPR018076">
    <property type="entry name" value="T2SS_GspF_dom"/>
</dbReference>
<keyword evidence="10" id="KW-1185">Reference proteome</keyword>
<proteinExistence type="inferred from homology"/>
<dbReference type="PANTHER" id="PTHR30012:SF0">
    <property type="entry name" value="TYPE II SECRETION SYSTEM PROTEIN F-RELATED"/>
    <property type="match status" value="1"/>
</dbReference>
<evidence type="ECO:0000256" key="3">
    <source>
        <dbReference type="ARBA" id="ARBA00022475"/>
    </source>
</evidence>
<feature type="transmembrane region" description="Helical" evidence="7">
    <location>
        <begin position="301"/>
        <end position="326"/>
    </location>
</feature>
<comment type="caution">
    <text evidence="9">The sequence shown here is derived from an EMBL/GenBank/DDBJ whole genome shotgun (WGS) entry which is preliminary data.</text>
</comment>
<comment type="similarity">
    <text evidence="2">Belongs to the GSP F family.</text>
</comment>
<evidence type="ECO:0000313" key="9">
    <source>
        <dbReference type="EMBL" id="OUQ35363.1"/>
    </source>
</evidence>
<evidence type="ECO:0000256" key="1">
    <source>
        <dbReference type="ARBA" id="ARBA00004651"/>
    </source>
</evidence>
<comment type="subcellular location">
    <subcellularLocation>
        <location evidence="1">Cell membrane</location>
        <topology evidence="1">Multi-pass membrane protein</topology>
    </subcellularLocation>
</comment>
<dbReference type="InterPro" id="IPR003004">
    <property type="entry name" value="GspF/PilC"/>
</dbReference>
<name>A0A1Y4T300_9FIRM</name>
<dbReference type="Proteomes" id="UP000195305">
    <property type="component" value="Unassembled WGS sequence"/>
</dbReference>
<sequence length="332" mass="39723">MNKDYLLLKNMYSLLDAGYSIEETLSLCQQMLHHPAIHEMLKQLDHGESIETVLLQSSLPHLFQEYFRFFQNKNCLSEAIKKSLDICMMKEDYQNQLKSQLTYPSILMTFLFLFSLFVVLVLLPNVNQLFLSFQIEKSIVIQILFAFFYIMPCLIILAVFLSLYLIFRLVYGLKHKLYKVIELYLKWPVFKTILQKYFSLKFALYFHELLNEDMDSTRIIQVLNEQMTDSDLKIVLYEMNNRLYGGENLEEILEDFEYFDQLFISFFQMYMKNPQQKNALSYYIQATYEYLDYWIKRFLKYLIPAVYCFVAIFVITIYIAIIIPMMNSISNL</sequence>
<feature type="transmembrane region" description="Helical" evidence="7">
    <location>
        <begin position="101"/>
        <end position="123"/>
    </location>
</feature>
<feature type="transmembrane region" description="Helical" evidence="7">
    <location>
        <begin position="143"/>
        <end position="167"/>
    </location>
</feature>
<keyword evidence="5 7" id="KW-1133">Transmembrane helix</keyword>
<evidence type="ECO:0000256" key="5">
    <source>
        <dbReference type="ARBA" id="ARBA00022989"/>
    </source>
</evidence>
<evidence type="ECO:0000256" key="7">
    <source>
        <dbReference type="SAM" id="Phobius"/>
    </source>
</evidence>
<gene>
    <name evidence="9" type="ORF">B5E75_03685</name>
</gene>
<keyword evidence="3" id="KW-1003">Cell membrane</keyword>
<dbReference type="EMBL" id="NFLJ01000008">
    <property type="protein sequence ID" value="OUQ35363.1"/>
    <property type="molecule type" value="Genomic_DNA"/>
</dbReference>
<evidence type="ECO:0000259" key="8">
    <source>
        <dbReference type="Pfam" id="PF00482"/>
    </source>
</evidence>
<dbReference type="Gene3D" id="1.20.81.30">
    <property type="entry name" value="Type II secretion system (T2SS), domain F"/>
    <property type="match status" value="1"/>
</dbReference>
<evidence type="ECO:0000256" key="6">
    <source>
        <dbReference type="ARBA" id="ARBA00023136"/>
    </source>
</evidence>
<dbReference type="InterPro" id="IPR042094">
    <property type="entry name" value="T2SS_GspF_sf"/>
</dbReference>
<dbReference type="OrthoDB" id="1653287at2"/>
<evidence type="ECO:0000313" key="10">
    <source>
        <dbReference type="Proteomes" id="UP000195305"/>
    </source>
</evidence>
<dbReference type="PANTHER" id="PTHR30012">
    <property type="entry name" value="GENERAL SECRETION PATHWAY PROTEIN"/>
    <property type="match status" value="1"/>
</dbReference>